<dbReference type="PANTHER" id="PTHR43330:SF8">
    <property type="entry name" value="METHIONINE AMINOPEPTIDASE 1D, MITOCHONDRIAL"/>
    <property type="match status" value="1"/>
</dbReference>
<feature type="domain" description="Peptidase M24" evidence="8">
    <location>
        <begin position="55"/>
        <end position="283"/>
    </location>
</feature>
<dbReference type="Gene3D" id="3.90.230.10">
    <property type="entry name" value="Creatinase/methionine aminopeptidase superfamily"/>
    <property type="match status" value="1"/>
</dbReference>
<keyword evidence="3 6" id="KW-0645">Protease</keyword>
<protein>
    <recommendedName>
        <fullName evidence="6 7">Methionine aminopeptidase</fullName>
        <shortName evidence="6">MAP</shortName>
        <shortName evidence="6">MetAP</shortName>
        <ecNumber evidence="6 7">3.4.11.18</ecNumber>
    </recommendedName>
    <alternativeName>
        <fullName evidence="6">Peptidase M</fullName>
    </alternativeName>
</protein>
<dbReference type="GO" id="GO:0006508">
    <property type="term" value="P:proteolysis"/>
    <property type="evidence" value="ECO:0007669"/>
    <property type="project" value="UniProtKB-KW"/>
</dbReference>
<evidence type="ECO:0000259" key="8">
    <source>
        <dbReference type="Pfam" id="PF00557"/>
    </source>
</evidence>
<organism evidence="9 10">
    <name type="scientific">Desulfobotulus alkaliphilus</name>
    <dbReference type="NCBI Taxonomy" id="622671"/>
    <lineage>
        <taxon>Bacteria</taxon>
        <taxon>Pseudomonadati</taxon>
        <taxon>Thermodesulfobacteriota</taxon>
        <taxon>Desulfobacteria</taxon>
        <taxon>Desulfobacterales</taxon>
        <taxon>Desulfobacteraceae</taxon>
        <taxon>Desulfobotulus</taxon>
    </lineage>
</organism>
<comment type="function">
    <text evidence="1 6">Removes the N-terminal methionine from nascent proteins. The N-terminal methionine is often cleaved when the second residue in the primary sequence is small and uncharged (Met-Ala-, Cys, Gly, Pro, Ser, Thr, or Val). Requires deformylation of the N(alpha)-formylated initiator methionine before it can be hydrolyzed.</text>
</comment>
<evidence type="ECO:0000256" key="3">
    <source>
        <dbReference type="ARBA" id="ARBA00022670"/>
    </source>
</evidence>
<gene>
    <name evidence="6" type="primary">map</name>
    <name evidence="9" type="ORF">LZ24_02453</name>
</gene>
<comment type="catalytic activity">
    <reaction evidence="6 7">
        <text>Release of N-terminal amino acids, preferentially methionine, from peptides and arylamides.</text>
        <dbReference type="EC" id="3.4.11.18"/>
    </reaction>
</comment>
<dbReference type="HAMAP" id="MF_01974">
    <property type="entry name" value="MetAP_1"/>
    <property type="match status" value="1"/>
</dbReference>
<evidence type="ECO:0000313" key="9">
    <source>
        <dbReference type="EMBL" id="TWI68617.1"/>
    </source>
</evidence>
<sequence>MQLLMKIGRNDPCPCGSGKKYKKCCASRKEPLKVDLNKYYQQTYGIRLKSKEQIEGIRKAGQLVMETHQMVAEHLKPGITTDAVNELVHHHTLKNGGIPAPLNYRGFPKSVCVSPNEVICHGIPGDRVLMDGDIVNVDITTILDGYYADANYTYFIGTPSPEAKRLVAVTLESLRRGLAMVKPGNTTGDIGWAIQRYAEGEGYSVVREFVGHGVGLEFHEGPQILHFGKKGTGVPLVPGMTFTVEPMINLGKKDLYILEDQWTAVTRDGRLSAQFEQTIVVTEEGYESLTPFSLEGFVQAV</sequence>
<dbReference type="SUPFAM" id="SSF55920">
    <property type="entry name" value="Creatinase/aminopeptidase"/>
    <property type="match status" value="1"/>
</dbReference>
<dbReference type="Proteomes" id="UP000318307">
    <property type="component" value="Unassembled WGS sequence"/>
</dbReference>
<feature type="binding site" evidence="6">
    <location>
        <position position="149"/>
    </location>
    <ligand>
        <name>a divalent metal cation</name>
        <dbReference type="ChEBI" id="CHEBI:60240"/>
        <label>1</label>
    </ligand>
</feature>
<comment type="cofactor">
    <cofactor evidence="6">
        <name>Co(2+)</name>
        <dbReference type="ChEBI" id="CHEBI:48828"/>
    </cofactor>
    <cofactor evidence="6">
        <name>Zn(2+)</name>
        <dbReference type="ChEBI" id="CHEBI:29105"/>
    </cofactor>
    <cofactor evidence="6">
        <name>Mn(2+)</name>
        <dbReference type="ChEBI" id="CHEBI:29035"/>
    </cofactor>
    <cofactor evidence="6">
        <name>Fe(2+)</name>
        <dbReference type="ChEBI" id="CHEBI:29033"/>
    </cofactor>
    <text evidence="6">Binds 2 divalent metal cations per subunit. Has a high-affinity and a low affinity metal-binding site. The true nature of the physiological cofactor is under debate. The enzyme is active with cobalt, zinc, manganese or divalent iron ions. Most likely, methionine aminopeptidases function as mononuclear Fe(2+)-metalloproteases under physiological conditions, and the catalytically relevant metal-binding site has been assigned to the histidine-containing high-affinity site.</text>
</comment>
<evidence type="ECO:0000256" key="5">
    <source>
        <dbReference type="ARBA" id="ARBA00022801"/>
    </source>
</evidence>
<keyword evidence="10" id="KW-1185">Reference proteome</keyword>
<dbReference type="PANTHER" id="PTHR43330">
    <property type="entry name" value="METHIONINE AMINOPEPTIDASE"/>
    <property type="match status" value="1"/>
</dbReference>
<keyword evidence="4 6" id="KW-0479">Metal-binding</keyword>
<dbReference type="PRINTS" id="PR00599">
    <property type="entry name" value="MAPEPTIDASE"/>
</dbReference>
<feature type="binding site" evidence="6">
    <location>
        <position position="121"/>
    </location>
    <ligand>
        <name>substrate</name>
    </ligand>
</feature>
<dbReference type="InterPro" id="IPR036005">
    <property type="entry name" value="Creatinase/aminopeptidase-like"/>
</dbReference>
<feature type="binding site" evidence="6">
    <location>
        <position position="138"/>
    </location>
    <ligand>
        <name>a divalent metal cation</name>
        <dbReference type="ChEBI" id="CHEBI:60240"/>
        <label>1</label>
    </ligand>
</feature>
<dbReference type="RefSeq" id="WP_186443111.1">
    <property type="nucleotide sequence ID" value="NZ_VLLC01000020.1"/>
</dbReference>
<dbReference type="Gene3D" id="3.10.450.50">
    <property type="match status" value="1"/>
</dbReference>
<feature type="binding site" evidence="6">
    <location>
        <position position="219"/>
    </location>
    <ligand>
        <name>substrate</name>
    </ligand>
</feature>
<reference evidence="9 10" key="1">
    <citation type="submission" date="2019-07" db="EMBL/GenBank/DDBJ databases">
        <title>Genome sequencing of 100 strains of the haloalkaliphilic chemolithoautotrophic sulfur-oxidizing bacterium Thioalkalivibrio.</title>
        <authorList>
            <person name="Muyzer G."/>
        </authorList>
    </citation>
    <scope>NUCLEOTIDE SEQUENCE [LARGE SCALE GENOMIC DNA]</scope>
    <source>
        <strain evidence="9 10">ASO4-4</strain>
    </source>
</reference>
<feature type="binding site" evidence="6">
    <location>
        <position position="245"/>
    </location>
    <ligand>
        <name>a divalent metal cation</name>
        <dbReference type="ChEBI" id="CHEBI:60240"/>
        <label>2</label>
        <note>catalytic</note>
    </ligand>
</feature>
<evidence type="ECO:0000256" key="6">
    <source>
        <dbReference type="HAMAP-Rule" id="MF_01974"/>
    </source>
</evidence>
<comment type="subunit">
    <text evidence="6">Monomer.</text>
</comment>
<dbReference type="GO" id="GO:0070006">
    <property type="term" value="F:metalloaminopeptidase activity"/>
    <property type="evidence" value="ECO:0007669"/>
    <property type="project" value="UniProtKB-UniRule"/>
</dbReference>
<dbReference type="PROSITE" id="PS00680">
    <property type="entry name" value="MAP_1"/>
    <property type="match status" value="1"/>
</dbReference>
<dbReference type="InterPro" id="IPR002467">
    <property type="entry name" value="Pept_M24A_MAP1"/>
</dbReference>
<dbReference type="NCBIfam" id="TIGR00500">
    <property type="entry name" value="met_pdase_I"/>
    <property type="match status" value="1"/>
</dbReference>
<dbReference type="InterPro" id="IPR001714">
    <property type="entry name" value="Pept_M24_MAP"/>
</dbReference>
<evidence type="ECO:0000256" key="4">
    <source>
        <dbReference type="ARBA" id="ARBA00022723"/>
    </source>
</evidence>
<feature type="binding site" evidence="6">
    <location>
        <position position="276"/>
    </location>
    <ligand>
        <name>a divalent metal cation</name>
        <dbReference type="ChEBI" id="CHEBI:60240"/>
        <label>2</label>
        <note>catalytic</note>
    </ligand>
</feature>
<keyword evidence="5 6" id="KW-0378">Hydrolase</keyword>
<evidence type="ECO:0000313" key="10">
    <source>
        <dbReference type="Proteomes" id="UP000318307"/>
    </source>
</evidence>
<feature type="binding site" evidence="6">
    <location>
        <position position="212"/>
    </location>
    <ligand>
        <name>a divalent metal cation</name>
        <dbReference type="ChEBI" id="CHEBI:60240"/>
        <label>2</label>
        <note>catalytic</note>
    </ligand>
</feature>
<comment type="similarity">
    <text evidence="6">Belongs to the peptidase M24A family. Methionine aminopeptidase type 1 subfamily.</text>
</comment>
<feature type="binding site" evidence="6">
    <location>
        <position position="276"/>
    </location>
    <ligand>
        <name>a divalent metal cation</name>
        <dbReference type="ChEBI" id="CHEBI:60240"/>
        <label>1</label>
    </ligand>
</feature>
<accession>A0A562RHM5</accession>
<dbReference type="EMBL" id="VLLC01000020">
    <property type="protein sequence ID" value="TWI68617.1"/>
    <property type="molecule type" value="Genomic_DNA"/>
</dbReference>
<comment type="caution">
    <text evidence="9">The sequence shown here is derived from an EMBL/GenBank/DDBJ whole genome shotgun (WGS) entry which is preliminary data.</text>
</comment>
<feature type="binding site" evidence="6">
    <location>
        <position position="149"/>
    </location>
    <ligand>
        <name>a divalent metal cation</name>
        <dbReference type="ChEBI" id="CHEBI:60240"/>
        <label>2</label>
        <note>catalytic</note>
    </ligand>
</feature>
<evidence type="ECO:0000256" key="1">
    <source>
        <dbReference type="ARBA" id="ARBA00002521"/>
    </source>
</evidence>
<dbReference type="GO" id="GO:0046872">
    <property type="term" value="F:metal ion binding"/>
    <property type="evidence" value="ECO:0007669"/>
    <property type="project" value="UniProtKB-UniRule"/>
</dbReference>
<dbReference type="Pfam" id="PF02810">
    <property type="entry name" value="SEC-C"/>
    <property type="match status" value="1"/>
</dbReference>
<name>A0A562RHM5_9BACT</name>
<evidence type="ECO:0000256" key="2">
    <source>
        <dbReference type="ARBA" id="ARBA00022438"/>
    </source>
</evidence>
<dbReference type="SUPFAM" id="SSF103642">
    <property type="entry name" value="Sec-C motif"/>
    <property type="match status" value="1"/>
</dbReference>
<dbReference type="Pfam" id="PF00557">
    <property type="entry name" value="Peptidase_M24"/>
    <property type="match status" value="1"/>
</dbReference>
<dbReference type="EC" id="3.4.11.18" evidence="6 7"/>
<dbReference type="GO" id="GO:0004239">
    <property type="term" value="F:initiator methionyl aminopeptidase activity"/>
    <property type="evidence" value="ECO:0007669"/>
    <property type="project" value="UniProtKB-UniRule"/>
</dbReference>
<keyword evidence="2 6" id="KW-0031">Aminopeptidase</keyword>
<dbReference type="CDD" id="cd01086">
    <property type="entry name" value="MetAP1"/>
    <property type="match status" value="1"/>
</dbReference>
<evidence type="ECO:0000256" key="7">
    <source>
        <dbReference type="RuleBase" id="RU003653"/>
    </source>
</evidence>
<dbReference type="InterPro" id="IPR004027">
    <property type="entry name" value="SEC_C_motif"/>
</dbReference>
<dbReference type="InterPro" id="IPR000994">
    <property type="entry name" value="Pept_M24"/>
</dbReference>
<dbReference type="AlphaFoldDB" id="A0A562RHM5"/>
<dbReference type="NCBIfam" id="NF008970">
    <property type="entry name" value="PRK12318.1"/>
    <property type="match status" value="1"/>
</dbReference>
<proteinExistence type="inferred from homology"/>